<proteinExistence type="predicted"/>
<dbReference type="PANTHER" id="PTHR34120">
    <property type="entry name" value="EXPRESSED PROTEIN"/>
    <property type="match status" value="1"/>
</dbReference>
<feature type="compositionally biased region" description="Low complexity" evidence="1">
    <location>
        <begin position="72"/>
        <end position="87"/>
    </location>
</feature>
<evidence type="ECO:0000313" key="3">
    <source>
        <dbReference type="Proteomes" id="UP001180020"/>
    </source>
</evidence>
<evidence type="ECO:0000313" key="2">
    <source>
        <dbReference type="EMBL" id="KAK1311364.1"/>
    </source>
</evidence>
<protein>
    <submittedName>
        <fullName evidence="2">Uncharacterized protein</fullName>
    </submittedName>
</protein>
<gene>
    <name evidence="2" type="ORF">QJS10_CPA08g01471</name>
</gene>
<reference evidence="2" key="1">
    <citation type="journal article" date="2023" name="Nat. Commun.">
        <title>Diploid and tetraploid genomes of Acorus and the evolution of monocots.</title>
        <authorList>
            <person name="Ma L."/>
            <person name="Liu K.W."/>
            <person name="Li Z."/>
            <person name="Hsiao Y.Y."/>
            <person name="Qi Y."/>
            <person name="Fu T."/>
            <person name="Tang G.D."/>
            <person name="Zhang D."/>
            <person name="Sun W.H."/>
            <person name="Liu D.K."/>
            <person name="Li Y."/>
            <person name="Chen G.Z."/>
            <person name="Liu X.D."/>
            <person name="Liao X.Y."/>
            <person name="Jiang Y.T."/>
            <person name="Yu X."/>
            <person name="Hao Y."/>
            <person name="Huang J."/>
            <person name="Zhao X.W."/>
            <person name="Ke S."/>
            <person name="Chen Y.Y."/>
            <person name="Wu W.L."/>
            <person name="Hsu J.L."/>
            <person name="Lin Y.F."/>
            <person name="Huang M.D."/>
            <person name="Li C.Y."/>
            <person name="Huang L."/>
            <person name="Wang Z.W."/>
            <person name="Zhao X."/>
            <person name="Zhong W.Y."/>
            <person name="Peng D.H."/>
            <person name="Ahmad S."/>
            <person name="Lan S."/>
            <person name="Zhang J.S."/>
            <person name="Tsai W.C."/>
            <person name="Van de Peer Y."/>
            <person name="Liu Z.J."/>
        </authorList>
    </citation>
    <scope>NUCLEOTIDE SEQUENCE</scope>
    <source>
        <strain evidence="2">CP</strain>
    </source>
</reference>
<feature type="compositionally biased region" description="Basic residues" evidence="1">
    <location>
        <begin position="108"/>
        <end position="117"/>
    </location>
</feature>
<accession>A0AAV9EEJ8</accession>
<dbReference type="Proteomes" id="UP001180020">
    <property type="component" value="Unassembled WGS sequence"/>
</dbReference>
<dbReference type="EMBL" id="JAUJYO010000008">
    <property type="protein sequence ID" value="KAK1311364.1"/>
    <property type="molecule type" value="Genomic_DNA"/>
</dbReference>
<keyword evidence="3" id="KW-1185">Reference proteome</keyword>
<reference evidence="2" key="2">
    <citation type="submission" date="2023-06" db="EMBL/GenBank/DDBJ databases">
        <authorList>
            <person name="Ma L."/>
            <person name="Liu K.-W."/>
            <person name="Li Z."/>
            <person name="Hsiao Y.-Y."/>
            <person name="Qi Y."/>
            <person name="Fu T."/>
            <person name="Tang G."/>
            <person name="Zhang D."/>
            <person name="Sun W.-H."/>
            <person name="Liu D.-K."/>
            <person name="Li Y."/>
            <person name="Chen G.-Z."/>
            <person name="Liu X.-D."/>
            <person name="Liao X.-Y."/>
            <person name="Jiang Y.-T."/>
            <person name="Yu X."/>
            <person name="Hao Y."/>
            <person name="Huang J."/>
            <person name="Zhao X.-W."/>
            <person name="Ke S."/>
            <person name="Chen Y.-Y."/>
            <person name="Wu W.-L."/>
            <person name="Hsu J.-L."/>
            <person name="Lin Y.-F."/>
            <person name="Huang M.-D."/>
            <person name="Li C.-Y."/>
            <person name="Huang L."/>
            <person name="Wang Z.-W."/>
            <person name="Zhao X."/>
            <person name="Zhong W.-Y."/>
            <person name="Peng D.-H."/>
            <person name="Ahmad S."/>
            <person name="Lan S."/>
            <person name="Zhang J.-S."/>
            <person name="Tsai W.-C."/>
            <person name="Van De Peer Y."/>
            <person name="Liu Z.-J."/>
        </authorList>
    </citation>
    <scope>NUCLEOTIDE SEQUENCE</scope>
    <source>
        <strain evidence="2">CP</strain>
        <tissue evidence="2">Leaves</tissue>
    </source>
</reference>
<comment type="caution">
    <text evidence="2">The sequence shown here is derived from an EMBL/GenBank/DDBJ whole genome shotgun (WGS) entry which is preliminary data.</text>
</comment>
<name>A0AAV9EEJ8_ACOCL</name>
<sequence>MPPIDLETLVCCGDGKVACETQISASAPPPPPQDSDLPPESFRLSGDAELDWVDRNAVYDRDDSTKGNSNPKSNKSISQRFSSSSSKPPTVPLIGLTKVEHSGYLGRSSRRTGKNRPARPVLLVVRGGAAAAGVLEPSSPKVSCIGKVRSSGRGSGRKSGPGFWAGFFGPCWGGGDRAEKEEVIGEPEPVRVRERRGPVFDEPGLDGPTGLGGLKRFSSGRRDGSWGGDVEGVDGGRVEGCGAFDRGVGVWARRGVGPGQKVECERDWERVGPATV</sequence>
<feature type="compositionally biased region" description="Basic and acidic residues" evidence="1">
    <location>
        <begin position="52"/>
        <end position="65"/>
    </location>
</feature>
<dbReference type="PANTHER" id="PTHR34120:SF2">
    <property type="entry name" value="OS01G0860900 PROTEIN"/>
    <property type="match status" value="1"/>
</dbReference>
<organism evidence="2 3">
    <name type="scientific">Acorus calamus</name>
    <name type="common">Sweet flag</name>
    <dbReference type="NCBI Taxonomy" id="4465"/>
    <lineage>
        <taxon>Eukaryota</taxon>
        <taxon>Viridiplantae</taxon>
        <taxon>Streptophyta</taxon>
        <taxon>Embryophyta</taxon>
        <taxon>Tracheophyta</taxon>
        <taxon>Spermatophyta</taxon>
        <taxon>Magnoliopsida</taxon>
        <taxon>Liliopsida</taxon>
        <taxon>Acoraceae</taxon>
        <taxon>Acorus</taxon>
    </lineage>
</organism>
<dbReference type="AlphaFoldDB" id="A0AAV9EEJ8"/>
<feature type="region of interest" description="Disordered" evidence="1">
    <location>
        <begin position="22"/>
        <end position="118"/>
    </location>
</feature>
<evidence type="ECO:0000256" key="1">
    <source>
        <dbReference type="SAM" id="MobiDB-lite"/>
    </source>
</evidence>